<protein>
    <submittedName>
        <fullName evidence="2">Uncharacterized protein YdeI (YjbR/CyaY-like superfamily)</fullName>
    </submittedName>
</protein>
<dbReference type="RefSeq" id="WP_130419502.1">
    <property type="nucleotide sequence ID" value="NZ_SHKW01000001.1"/>
</dbReference>
<sequence length="206" mass="23216">MKAAESFDPRVDAYINKSAAFAQPILTHLRELVHKVVPEIQEDIKWSMPFFTYRGQMFGNLAAFKAHCSFGLFGGAMKVWFKEQGIDENGMGSIGKITSLKDLPPNKVLVSYIKQAAAFIDDGAKTMQRPKRAARPTPDTPAELAAALKKNKAAQKVWADFSSSCQREYAEWITEAKRAETKEKRIAQAIEWIAEGKPRNWKYQNC</sequence>
<dbReference type="Proteomes" id="UP000292958">
    <property type="component" value="Unassembled WGS sequence"/>
</dbReference>
<feature type="domain" description="YdhG-like" evidence="1">
    <location>
        <begin position="23"/>
        <end position="116"/>
    </location>
</feature>
<comment type="caution">
    <text evidence="2">The sequence shown here is derived from an EMBL/GenBank/DDBJ whole genome shotgun (WGS) entry which is preliminary data.</text>
</comment>
<dbReference type="OrthoDB" id="115213at2"/>
<dbReference type="InterPro" id="IPR014922">
    <property type="entry name" value="YdhG-like"/>
</dbReference>
<dbReference type="AlphaFoldDB" id="A0A4Q7YWZ7"/>
<dbReference type="EMBL" id="SHKW01000001">
    <property type="protein sequence ID" value="RZU41615.1"/>
    <property type="molecule type" value="Genomic_DNA"/>
</dbReference>
<evidence type="ECO:0000313" key="2">
    <source>
        <dbReference type="EMBL" id="RZU41615.1"/>
    </source>
</evidence>
<name>A0A4Q7YWZ7_9BACT</name>
<dbReference type="Pfam" id="PF13376">
    <property type="entry name" value="OmdA"/>
    <property type="match status" value="1"/>
</dbReference>
<dbReference type="Pfam" id="PF08818">
    <property type="entry name" value="DUF1801"/>
    <property type="match status" value="1"/>
</dbReference>
<dbReference type="SUPFAM" id="SSF159888">
    <property type="entry name" value="YdhG-like"/>
    <property type="match status" value="1"/>
</dbReference>
<evidence type="ECO:0000313" key="3">
    <source>
        <dbReference type="Proteomes" id="UP000292958"/>
    </source>
</evidence>
<gene>
    <name evidence="2" type="ORF">BDD14_3140</name>
</gene>
<keyword evidence="3" id="KW-1185">Reference proteome</keyword>
<organism evidence="2 3">
    <name type="scientific">Edaphobacter modestus</name>
    <dbReference type="NCBI Taxonomy" id="388466"/>
    <lineage>
        <taxon>Bacteria</taxon>
        <taxon>Pseudomonadati</taxon>
        <taxon>Acidobacteriota</taxon>
        <taxon>Terriglobia</taxon>
        <taxon>Terriglobales</taxon>
        <taxon>Acidobacteriaceae</taxon>
        <taxon>Edaphobacter</taxon>
    </lineage>
</organism>
<accession>A0A4Q7YWZ7</accession>
<reference evidence="2 3" key="1">
    <citation type="submission" date="2019-02" db="EMBL/GenBank/DDBJ databases">
        <title>Genomic Encyclopedia of Archaeal and Bacterial Type Strains, Phase II (KMG-II): from individual species to whole genera.</title>
        <authorList>
            <person name="Goeker M."/>
        </authorList>
    </citation>
    <scope>NUCLEOTIDE SEQUENCE [LARGE SCALE GENOMIC DNA]</scope>
    <source>
        <strain evidence="2 3">DSM 18101</strain>
    </source>
</reference>
<proteinExistence type="predicted"/>
<dbReference type="Gene3D" id="3.90.1150.200">
    <property type="match status" value="1"/>
</dbReference>
<evidence type="ECO:0000259" key="1">
    <source>
        <dbReference type="Pfam" id="PF08818"/>
    </source>
</evidence>